<keyword evidence="3" id="KW-0472">Membrane</keyword>
<dbReference type="AlphaFoldDB" id="A0A7S4EQ63"/>
<protein>
    <recommendedName>
        <fullName evidence="4">Pseudouridine synthase RsuA/RluA-like domain-containing protein</fullName>
    </recommendedName>
</protein>
<feature type="transmembrane region" description="Helical" evidence="3">
    <location>
        <begin position="25"/>
        <end position="44"/>
    </location>
</feature>
<dbReference type="Pfam" id="PF00849">
    <property type="entry name" value="PseudoU_synth_2"/>
    <property type="match status" value="1"/>
</dbReference>
<evidence type="ECO:0000313" key="5">
    <source>
        <dbReference type="EMBL" id="CAE0727425.1"/>
    </source>
</evidence>
<dbReference type="SUPFAM" id="SSF55120">
    <property type="entry name" value="Pseudouridine synthase"/>
    <property type="match status" value="1"/>
</dbReference>
<evidence type="ECO:0000259" key="4">
    <source>
        <dbReference type="Pfam" id="PF00849"/>
    </source>
</evidence>
<evidence type="ECO:0000256" key="2">
    <source>
        <dbReference type="SAM" id="MobiDB-lite"/>
    </source>
</evidence>
<organism evidence="5">
    <name type="scientific">Pseudo-nitzschia australis</name>
    <dbReference type="NCBI Taxonomy" id="44445"/>
    <lineage>
        <taxon>Eukaryota</taxon>
        <taxon>Sar</taxon>
        <taxon>Stramenopiles</taxon>
        <taxon>Ochrophyta</taxon>
        <taxon>Bacillariophyta</taxon>
        <taxon>Bacillariophyceae</taxon>
        <taxon>Bacillariophycidae</taxon>
        <taxon>Bacillariales</taxon>
        <taxon>Bacillariaceae</taxon>
        <taxon>Pseudo-nitzschia</taxon>
    </lineage>
</organism>
<dbReference type="PROSITE" id="PS01129">
    <property type="entry name" value="PSI_RLU"/>
    <property type="match status" value="1"/>
</dbReference>
<comment type="similarity">
    <text evidence="1">Belongs to the pseudouridine synthase RluA family.</text>
</comment>
<feature type="transmembrane region" description="Helical" evidence="3">
    <location>
        <begin position="56"/>
        <end position="78"/>
    </location>
</feature>
<dbReference type="CDD" id="cd02869">
    <property type="entry name" value="PseudoU_synth_RluA_like"/>
    <property type="match status" value="1"/>
</dbReference>
<evidence type="ECO:0000256" key="3">
    <source>
        <dbReference type="SAM" id="Phobius"/>
    </source>
</evidence>
<reference evidence="5" key="1">
    <citation type="submission" date="2021-01" db="EMBL/GenBank/DDBJ databases">
        <authorList>
            <person name="Corre E."/>
            <person name="Pelletier E."/>
            <person name="Niang G."/>
            <person name="Scheremetjew M."/>
            <person name="Finn R."/>
            <person name="Kale V."/>
            <person name="Holt S."/>
            <person name="Cochrane G."/>
            <person name="Meng A."/>
            <person name="Brown T."/>
            <person name="Cohen L."/>
        </authorList>
    </citation>
    <scope>NUCLEOTIDE SEQUENCE</scope>
    <source>
        <strain evidence="5">10249 10 AB</strain>
    </source>
</reference>
<dbReference type="InterPro" id="IPR006145">
    <property type="entry name" value="PsdUridine_synth_RsuA/RluA"/>
</dbReference>
<evidence type="ECO:0000256" key="1">
    <source>
        <dbReference type="ARBA" id="ARBA00010876"/>
    </source>
</evidence>
<dbReference type="PANTHER" id="PTHR21600">
    <property type="entry name" value="MITOCHONDRIAL RNA PSEUDOURIDINE SYNTHASE"/>
    <property type="match status" value="1"/>
</dbReference>
<dbReference type="InterPro" id="IPR006224">
    <property type="entry name" value="PsdUridine_synth_RluA-like_CS"/>
</dbReference>
<dbReference type="PANTHER" id="PTHR21600:SF87">
    <property type="entry name" value="RNA PSEUDOURIDYLATE SYNTHASE DOMAIN-CONTAINING PROTEIN 1"/>
    <property type="match status" value="1"/>
</dbReference>
<keyword evidence="3" id="KW-1133">Transmembrane helix</keyword>
<accession>A0A7S4EQ63</accession>
<keyword evidence="3" id="KW-0812">Transmembrane</keyword>
<dbReference type="GO" id="GO:0000455">
    <property type="term" value="P:enzyme-directed rRNA pseudouridine synthesis"/>
    <property type="evidence" value="ECO:0007669"/>
    <property type="project" value="TreeGrafter"/>
</dbReference>
<gene>
    <name evidence="5" type="ORF">PAUS00366_LOCUS20208</name>
</gene>
<feature type="region of interest" description="Disordered" evidence="2">
    <location>
        <begin position="426"/>
        <end position="448"/>
    </location>
</feature>
<feature type="compositionally biased region" description="Basic and acidic residues" evidence="2">
    <location>
        <begin position="427"/>
        <end position="437"/>
    </location>
</feature>
<dbReference type="InterPro" id="IPR050188">
    <property type="entry name" value="RluA_PseudoU_synthase"/>
</dbReference>
<feature type="domain" description="Pseudouridine synthase RsuA/RluA-like" evidence="4">
    <location>
        <begin position="323"/>
        <end position="537"/>
    </location>
</feature>
<dbReference type="Gene3D" id="3.30.2350.10">
    <property type="entry name" value="Pseudouridine synthase"/>
    <property type="match status" value="1"/>
</dbReference>
<sequence>MIVIVSAAATCTEGQQRKRHRHRRFVACWSLVFLWMAWVAAANTGNNDINYNDTNMGLFTTITAIVPYARTFTFAFAFSPPTRHRQTSNRNSRHTTNSLHGICLRRRCSTYSASTTKIMTTIFSKIPPPISDTTPCRVIDDTTFDFGDGEEFYFLSSEEYSVLPKGDRGGYHIVKQYTMPMDDHNNGNTNNNINTTGNPNNTNAIAGGCGTTLQNALVALDPGRYPTLTRARKACRKGMVLVNHRIRHKINHNDTEEELIIANTDNDDDGIFRRGRVGDPIYPGDVIGCQLFLGTYRKKQCYPNVDYSRPQFELEVVYEDDYLAVVNKPSGIAVYSDTRNSNSNGNTVGNRRTVHFLLPFLLTPPKRGTTGGLLRRPGIVHRLDKATSGLLVVAKTKVAMESLKEQFRTRRIQKLYTAIVNGDLLPEENRQRQDQQSRGRGTLQGKPQVEVHHLEYGRDFGNNNVNNTDNNNDYSCSSSTLSPCWNTIDYPLGGKHASTSWKILRRSPSLNARDGILTKIHVRLHTGRYHQIRRHLAWWCRKPLVGDPLYAGLLQAHHFRKRGLCLCSTGISFFHPADENDNNNDGDDDKTEEKRRVEVTIDIPKRFDKLMNAEEAWAKTQFKERSSVNC</sequence>
<dbReference type="GO" id="GO:0009982">
    <property type="term" value="F:pseudouridine synthase activity"/>
    <property type="evidence" value="ECO:0007669"/>
    <property type="project" value="InterPro"/>
</dbReference>
<dbReference type="EMBL" id="HBIX01030369">
    <property type="protein sequence ID" value="CAE0727425.1"/>
    <property type="molecule type" value="Transcribed_RNA"/>
</dbReference>
<dbReference type="GO" id="GO:0003723">
    <property type="term" value="F:RNA binding"/>
    <property type="evidence" value="ECO:0007669"/>
    <property type="project" value="InterPro"/>
</dbReference>
<proteinExistence type="inferred from homology"/>
<name>A0A7S4EQ63_9STRA</name>
<dbReference type="InterPro" id="IPR020103">
    <property type="entry name" value="PsdUridine_synth_cat_dom_sf"/>
</dbReference>